<evidence type="ECO:0000259" key="5">
    <source>
        <dbReference type="SMART" id="SM00797"/>
    </source>
</evidence>
<dbReference type="GO" id="GO:0005524">
    <property type="term" value="F:ATP binding"/>
    <property type="evidence" value="ECO:0007669"/>
    <property type="project" value="UniProtKB-KW"/>
</dbReference>
<gene>
    <name evidence="6" type="ORF">GCM10017576_24660</name>
</gene>
<dbReference type="InterPro" id="IPR003778">
    <property type="entry name" value="CT_A_B"/>
</dbReference>
<evidence type="ECO:0000256" key="2">
    <source>
        <dbReference type="ARBA" id="ARBA00022801"/>
    </source>
</evidence>
<dbReference type="PANTHER" id="PTHR43309">
    <property type="entry name" value="5-OXOPROLINASE SUBUNIT C"/>
    <property type="match status" value="1"/>
</dbReference>
<dbReference type="RefSeq" id="WP_271174029.1">
    <property type="nucleotide sequence ID" value="NZ_BSEJ01000012.1"/>
</dbReference>
<dbReference type="PANTHER" id="PTHR43309:SF3">
    <property type="entry name" value="5-OXOPROLINASE SUBUNIT C"/>
    <property type="match status" value="1"/>
</dbReference>
<dbReference type="Gene3D" id="3.30.1360.40">
    <property type="match status" value="1"/>
</dbReference>
<dbReference type="SUPFAM" id="SSF50891">
    <property type="entry name" value="Cyclophilin-like"/>
    <property type="match status" value="2"/>
</dbReference>
<dbReference type="SMART" id="SM00797">
    <property type="entry name" value="AHS2"/>
    <property type="match status" value="1"/>
</dbReference>
<evidence type="ECO:0000256" key="3">
    <source>
        <dbReference type="ARBA" id="ARBA00022840"/>
    </source>
</evidence>
<evidence type="ECO:0000313" key="7">
    <source>
        <dbReference type="Proteomes" id="UP001142462"/>
    </source>
</evidence>
<comment type="caution">
    <text evidence="6">The sequence shown here is derived from an EMBL/GenBank/DDBJ whole genome shotgun (WGS) entry which is preliminary data.</text>
</comment>
<dbReference type="GO" id="GO:0016787">
    <property type="term" value="F:hydrolase activity"/>
    <property type="evidence" value="ECO:0007669"/>
    <property type="project" value="UniProtKB-KW"/>
</dbReference>
<evidence type="ECO:0000313" key="6">
    <source>
        <dbReference type="EMBL" id="GLJ62336.1"/>
    </source>
</evidence>
<keyword evidence="1" id="KW-0547">Nucleotide-binding</keyword>
<sequence length="541" mass="56056">MRRILTASDRALLVEVDDLESAVRLHAALEAAPPVGVVELVPAERTVLVRCEPRRLPEVRIALERIALAARTAAADRCVEIPVHYDGEDLDEVAEHLGLSPAEVAARHQTATWRVAFTGFAPGFGYLVGDDPVFDVPRRASPRARVPAGAVALAGRYSGVYPRESPGGWRLIGRTDAALWDLDRDPPALLLPGTTVRFVDASRAHPATAADRRRGRPAPLEARAVDMPGDRGIAPAVEVIEPGLQLLVQDLGRPARAHLGVSASGAADRGALRAANAAVGNGHGEAGLELLGGGARLRLRGAGVLALAGAGVDAALVHADGGVEPVPRGAPTAFREGDELVTGFATRGVRALVAFRGGLALTPVLGSLATDTLAGIGPRELGGRALRAGDVVPLRGLSGVREAVAPWSPAPCALPAPGETVELRVVLGPRDDWFAADALDALLGDEWAATSRSDRVGIRLEGSRPLARAVPGELPSEGTETGAVQVPPHGQPVVFLPDHPLTGGYPVIASVVAADLDLAGQIPPGARVRFRLSGADVGRPS</sequence>
<dbReference type="SMART" id="SM00796">
    <property type="entry name" value="AHS1"/>
    <property type="match status" value="1"/>
</dbReference>
<dbReference type="SUPFAM" id="SSF160467">
    <property type="entry name" value="PH0987 N-terminal domain-like"/>
    <property type="match status" value="1"/>
</dbReference>
<dbReference type="InterPro" id="IPR052708">
    <property type="entry name" value="PxpC"/>
</dbReference>
<dbReference type="InterPro" id="IPR003833">
    <property type="entry name" value="CT_C_D"/>
</dbReference>
<evidence type="ECO:0000259" key="4">
    <source>
        <dbReference type="SMART" id="SM00796"/>
    </source>
</evidence>
<dbReference type="Gene3D" id="2.40.100.10">
    <property type="entry name" value="Cyclophilin-like"/>
    <property type="match status" value="2"/>
</dbReference>
<dbReference type="Pfam" id="PF02682">
    <property type="entry name" value="CT_C_D"/>
    <property type="match status" value="1"/>
</dbReference>
<keyword evidence="3" id="KW-0067">ATP-binding</keyword>
<dbReference type="Proteomes" id="UP001142462">
    <property type="component" value="Unassembled WGS sequence"/>
</dbReference>
<dbReference type="EMBL" id="BSEJ01000012">
    <property type="protein sequence ID" value="GLJ62336.1"/>
    <property type="molecule type" value="Genomic_DNA"/>
</dbReference>
<reference evidence="6" key="2">
    <citation type="submission" date="2023-01" db="EMBL/GenBank/DDBJ databases">
        <authorList>
            <person name="Sun Q."/>
            <person name="Evtushenko L."/>
        </authorList>
    </citation>
    <scope>NUCLEOTIDE SEQUENCE</scope>
    <source>
        <strain evidence="6">VKM Ac-1020</strain>
    </source>
</reference>
<proteinExistence type="predicted"/>
<keyword evidence="7" id="KW-1185">Reference proteome</keyword>
<dbReference type="InterPro" id="IPR029000">
    <property type="entry name" value="Cyclophilin-like_dom_sf"/>
</dbReference>
<evidence type="ECO:0000256" key="1">
    <source>
        <dbReference type="ARBA" id="ARBA00022741"/>
    </source>
</evidence>
<keyword evidence="2 6" id="KW-0378">Hydrolase</keyword>
<organism evidence="6 7">
    <name type="scientific">Microbacterium barkeri</name>
    <dbReference type="NCBI Taxonomy" id="33917"/>
    <lineage>
        <taxon>Bacteria</taxon>
        <taxon>Bacillati</taxon>
        <taxon>Actinomycetota</taxon>
        <taxon>Actinomycetes</taxon>
        <taxon>Micrococcales</taxon>
        <taxon>Microbacteriaceae</taxon>
        <taxon>Microbacterium</taxon>
    </lineage>
</organism>
<protein>
    <submittedName>
        <fullName evidence="6">Allophanate hydrolase</fullName>
    </submittedName>
</protein>
<dbReference type="Pfam" id="PF02626">
    <property type="entry name" value="CT_A_B"/>
    <property type="match status" value="1"/>
</dbReference>
<reference evidence="6" key="1">
    <citation type="journal article" date="2014" name="Int. J. Syst. Evol. Microbiol.">
        <title>Complete genome sequence of Corynebacterium casei LMG S-19264T (=DSM 44701T), isolated from a smear-ripened cheese.</title>
        <authorList>
            <consortium name="US DOE Joint Genome Institute (JGI-PGF)"/>
            <person name="Walter F."/>
            <person name="Albersmeier A."/>
            <person name="Kalinowski J."/>
            <person name="Ruckert C."/>
        </authorList>
    </citation>
    <scope>NUCLEOTIDE SEQUENCE</scope>
    <source>
        <strain evidence="6">VKM Ac-1020</strain>
    </source>
</reference>
<feature type="domain" description="Carboxyltransferase" evidence="5">
    <location>
        <begin position="258"/>
        <end position="540"/>
    </location>
</feature>
<accession>A0A9W6LXD7</accession>
<feature type="domain" description="Carboxyltransferase" evidence="4">
    <location>
        <begin position="2"/>
        <end position="190"/>
    </location>
</feature>
<name>A0A9W6LXD7_9MICO</name>
<dbReference type="AlphaFoldDB" id="A0A9W6LXD7"/>